<gene>
    <name evidence="7" type="ORF">D7V64_16390</name>
</gene>
<keyword evidence="5" id="KW-0482">Metalloprotease</keyword>
<dbReference type="Gene3D" id="3.40.140.10">
    <property type="entry name" value="Cytidine Deaminase, domain 2"/>
    <property type="match status" value="1"/>
</dbReference>
<evidence type="ECO:0000256" key="5">
    <source>
        <dbReference type="ARBA" id="ARBA00023049"/>
    </source>
</evidence>
<organism evidence="7 8">
    <name type="scientific">Acinetobacter cumulans</name>
    <dbReference type="NCBI Taxonomy" id="2136182"/>
    <lineage>
        <taxon>Bacteria</taxon>
        <taxon>Pseudomonadati</taxon>
        <taxon>Pseudomonadota</taxon>
        <taxon>Gammaproteobacteria</taxon>
        <taxon>Moraxellales</taxon>
        <taxon>Moraxellaceae</taxon>
        <taxon>Acinetobacter</taxon>
    </lineage>
</organism>
<dbReference type="GO" id="GO:0008237">
    <property type="term" value="F:metallopeptidase activity"/>
    <property type="evidence" value="ECO:0007669"/>
    <property type="project" value="UniProtKB-KW"/>
</dbReference>
<dbReference type="EMBL" id="RAXZ01000049">
    <property type="protein sequence ID" value="RKG47736.1"/>
    <property type="molecule type" value="Genomic_DNA"/>
</dbReference>
<keyword evidence="1" id="KW-0645">Protease</keyword>
<protein>
    <recommendedName>
        <fullName evidence="6">JAB domain-containing protein</fullName>
    </recommendedName>
</protein>
<evidence type="ECO:0000313" key="8">
    <source>
        <dbReference type="Proteomes" id="UP000281084"/>
    </source>
</evidence>
<dbReference type="InterPro" id="IPR028090">
    <property type="entry name" value="JAB_dom_prok"/>
</dbReference>
<sequence length="162" mass="19163">MHDEYFHFFLNDLNLSISKSVYDLWLKFRQMNHNDTEACGVLIGTKDFASNHYCIESVTVPMSKDIRTKYSFTMKDPRHQQIVDKAYLDSNGTSIYLGTWHSHPQAIPIPSHIDYQDWQRCLKRNPDRSLFFIIIGLEQIKIVIYMNDKFIDRSLLIENKDI</sequence>
<dbReference type="GO" id="GO:0006508">
    <property type="term" value="P:proteolysis"/>
    <property type="evidence" value="ECO:0007669"/>
    <property type="project" value="UniProtKB-KW"/>
</dbReference>
<feature type="domain" description="JAB" evidence="6">
    <location>
        <begin position="34"/>
        <end position="136"/>
    </location>
</feature>
<accession>A0A3A8FPD6</accession>
<evidence type="ECO:0000259" key="6">
    <source>
        <dbReference type="Pfam" id="PF14464"/>
    </source>
</evidence>
<dbReference type="Proteomes" id="UP000281084">
    <property type="component" value="Unassembled WGS sequence"/>
</dbReference>
<keyword evidence="3" id="KW-0378">Hydrolase</keyword>
<evidence type="ECO:0000256" key="1">
    <source>
        <dbReference type="ARBA" id="ARBA00022670"/>
    </source>
</evidence>
<keyword evidence="4" id="KW-0862">Zinc</keyword>
<evidence type="ECO:0000313" key="7">
    <source>
        <dbReference type="EMBL" id="RKG47736.1"/>
    </source>
</evidence>
<comment type="caution">
    <text evidence="7">The sequence shown here is derived from an EMBL/GenBank/DDBJ whole genome shotgun (WGS) entry which is preliminary data.</text>
</comment>
<evidence type="ECO:0000256" key="4">
    <source>
        <dbReference type="ARBA" id="ARBA00022833"/>
    </source>
</evidence>
<reference evidence="7 8" key="1">
    <citation type="submission" date="2018-09" db="EMBL/GenBank/DDBJ databases">
        <title>The draft genome of Acinetobacter spp. strains.</title>
        <authorList>
            <person name="Qin J."/>
            <person name="Feng Y."/>
            <person name="Zong Z."/>
        </authorList>
    </citation>
    <scope>NUCLEOTIDE SEQUENCE [LARGE SCALE GENOMIC DNA]</scope>
    <source>
        <strain evidence="7 8">WCHAc060002</strain>
    </source>
</reference>
<keyword evidence="2" id="KW-0479">Metal-binding</keyword>
<dbReference type="Pfam" id="PF14464">
    <property type="entry name" value="Prok-JAB"/>
    <property type="match status" value="1"/>
</dbReference>
<evidence type="ECO:0000256" key="3">
    <source>
        <dbReference type="ARBA" id="ARBA00022801"/>
    </source>
</evidence>
<dbReference type="GO" id="GO:0046872">
    <property type="term" value="F:metal ion binding"/>
    <property type="evidence" value="ECO:0007669"/>
    <property type="project" value="UniProtKB-KW"/>
</dbReference>
<dbReference type="SUPFAM" id="SSF102712">
    <property type="entry name" value="JAB1/MPN domain"/>
    <property type="match status" value="1"/>
</dbReference>
<proteinExistence type="predicted"/>
<dbReference type="AlphaFoldDB" id="A0A3A8FPD6"/>
<evidence type="ECO:0000256" key="2">
    <source>
        <dbReference type="ARBA" id="ARBA00022723"/>
    </source>
</evidence>
<name>A0A3A8FPD6_9GAMM</name>